<dbReference type="InterPro" id="IPR011495">
    <property type="entry name" value="Sig_transdc_His_kin_sub2_dim/P"/>
</dbReference>
<keyword evidence="3" id="KW-0597">Phosphoprotein</keyword>
<dbReference type="PANTHER" id="PTHR41523:SF8">
    <property type="entry name" value="ETHYLENE RESPONSE SENSOR PROTEIN"/>
    <property type="match status" value="1"/>
</dbReference>
<evidence type="ECO:0000256" key="4">
    <source>
        <dbReference type="ARBA" id="ARBA00022679"/>
    </source>
</evidence>
<reference evidence="10 11" key="1">
    <citation type="submission" date="2011-08" db="EMBL/GenBank/DDBJ databases">
        <authorList>
            <person name="Weinstock G."/>
            <person name="Sodergren E."/>
            <person name="Clifton S."/>
            <person name="Fulton L."/>
            <person name="Fulton B."/>
            <person name="Courtney L."/>
            <person name="Fronick C."/>
            <person name="Harrison M."/>
            <person name="Strong C."/>
            <person name="Farmer C."/>
            <person name="Delahaunty K."/>
            <person name="Markovic C."/>
            <person name="Hall O."/>
            <person name="Minx P."/>
            <person name="Tomlinson C."/>
            <person name="Mitreva M."/>
            <person name="Hou S."/>
            <person name="Chen J."/>
            <person name="Wollam A."/>
            <person name="Pepin K.H."/>
            <person name="Johnson M."/>
            <person name="Bhonagiri V."/>
            <person name="Zhang X."/>
            <person name="Suruliraj S."/>
            <person name="Warren W."/>
            <person name="Chinwalla A."/>
            <person name="Mardis E.R."/>
            <person name="Wilson R.K."/>
        </authorList>
    </citation>
    <scope>NUCLEOTIDE SEQUENCE [LARGE SCALE GENOMIC DNA]</scope>
    <source>
        <strain evidence="10 11">F0357</strain>
    </source>
</reference>
<gene>
    <name evidence="10" type="ORF">HMPREF0080_01123</name>
</gene>
<dbReference type="GO" id="GO:0000160">
    <property type="term" value="P:phosphorelay signal transduction system"/>
    <property type="evidence" value="ECO:0007669"/>
    <property type="project" value="UniProtKB-KW"/>
</dbReference>
<dbReference type="eggNOG" id="COG3920">
    <property type="taxonomic scope" value="Bacteria"/>
</dbReference>
<keyword evidence="5" id="KW-0547">Nucleotide-binding</keyword>
<dbReference type="SMART" id="SM00387">
    <property type="entry name" value="HATPase_c"/>
    <property type="match status" value="1"/>
</dbReference>
<dbReference type="Gene3D" id="3.30.450.280">
    <property type="entry name" value="GAF domain"/>
    <property type="match status" value="1"/>
</dbReference>
<dbReference type="Pfam" id="PF02518">
    <property type="entry name" value="HATPase_c"/>
    <property type="match status" value="1"/>
</dbReference>
<dbReference type="InterPro" id="IPR003594">
    <property type="entry name" value="HATPase_dom"/>
</dbReference>
<sequence length="473" mass="50957">MTRTVAQICRQSSSLSDVQIHILQNSEPLLQFASDLSQRRLSLFVPAREEGALVLAALKKPLFDRGEEGDFADSVGACVTAGEEPVVAQVMAGKDSLTALKEVDYGRTEPMVAYPFVDNGGKTIAVITFTGEVAADKRILTETAFSALQVPSAGGLPGLYKRLSVQDGVILVDSTGKITYADDMAENIMRFRGRTAPLCGETIYSGRLDLAAARHALVTRQGAIEEINRPRASLTMRVIPLLRSGKLFRLVLIMTERTEIRRKEEELLVKQSVIKEIHHRVKNNLQTVAGLLRMQMRRVATEEAKAALQESLNRILSISLVHETLSLHDGERIDASAMAKRLLGLLTRSLTGADLKVITAFDGASLYLSSREAVSVALVLNELITNSLSHGFAGLKAGVLTVTLTAADGNCTITVADTGRGLGAGGGNGEKRSHLGLDIVRTIAEKDLHGAFRIGPNEPNGTVATLTFPLIKE</sequence>
<dbReference type="Gene3D" id="3.30.450.20">
    <property type="entry name" value="PAS domain"/>
    <property type="match status" value="1"/>
</dbReference>
<dbReference type="InterPro" id="IPR022066">
    <property type="entry name" value="PdtaS_GAF"/>
</dbReference>
<dbReference type="SUPFAM" id="SSF55874">
    <property type="entry name" value="ATPase domain of HSP90 chaperone/DNA topoisomerase II/histidine kinase"/>
    <property type="match status" value="1"/>
</dbReference>
<dbReference type="AlphaFoldDB" id="G9YHJ2"/>
<dbReference type="HOGENOM" id="CLU_045351_1_0_9"/>
<comment type="catalytic activity">
    <reaction evidence="1">
        <text>ATP + protein L-histidine = ADP + protein N-phospho-L-histidine.</text>
        <dbReference type="EC" id="2.7.13.3"/>
    </reaction>
</comment>
<organism evidence="10 11">
    <name type="scientific">Anaeroglobus geminatus F0357</name>
    <dbReference type="NCBI Taxonomy" id="861450"/>
    <lineage>
        <taxon>Bacteria</taxon>
        <taxon>Bacillati</taxon>
        <taxon>Bacillota</taxon>
        <taxon>Negativicutes</taxon>
        <taxon>Veillonellales</taxon>
        <taxon>Veillonellaceae</taxon>
        <taxon>Anaeroglobus</taxon>
    </lineage>
</organism>
<evidence type="ECO:0000313" key="11">
    <source>
        <dbReference type="Proteomes" id="UP000005481"/>
    </source>
</evidence>
<protein>
    <recommendedName>
        <fullName evidence="2">histidine kinase</fullName>
        <ecNumber evidence="2">2.7.13.3</ecNumber>
    </recommendedName>
</protein>
<dbReference type="STRING" id="861450.HMPREF0080_01123"/>
<proteinExistence type="predicted"/>
<dbReference type="Proteomes" id="UP000005481">
    <property type="component" value="Unassembled WGS sequence"/>
</dbReference>
<comment type="caution">
    <text evidence="10">The sequence shown here is derived from an EMBL/GenBank/DDBJ whole genome shotgun (WGS) entry which is preliminary data.</text>
</comment>
<dbReference type="InterPro" id="IPR036890">
    <property type="entry name" value="HATPase_C_sf"/>
</dbReference>
<dbReference type="Pfam" id="PF07568">
    <property type="entry name" value="HisKA_2"/>
    <property type="match status" value="1"/>
</dbReference>
<dbReference type="PATRIC" id="fig|861450.3.peg.1044"/>
<keyword evidence="4" id="KW-0808">Transferase</keyword>
<name>G9YHJ2_9FIRM</name>
<dbReference type="GO" id="GO:0005524">
    <property type="term" value="F:ATP binding"/>
    <property type="evidence" value="ECO:0007669"/>
    <property type="project" value="UniProtKB-KW"/>
</dbReference>
<keyword evidence="8" id="KW-0902">Two-component regulatory system</keyword>
<dbReference type="OrthoDB" id="9767435at2"/>
<evidence type="ECO:0000256" key="5">
    <source>
        <dbReference type="ARBA" id="ARBA00022741"/>
    </source>
</evidence>
<keyword evidence="7" id="KW-0067">ATP-binding</keyword>
<dbReference type="PANTHER" id="PTHR41523">
    <property type="entry name" value="TWO-COMPONENT SYSTEM SENSOR PROTEIN"/>
    <property type="match status" value="1"/>
</dbReference>
<dbReference type="RefSeq" id="WP_006790102.1">
    <property type="nucleotide sequence ID" value="NZ_JH417587.1"/>
</dbReference>
<keyword evidence="11" id="KW-1185">Reference proteome</keyword>
<evidence type="ECO:0000259" key="9">
    <source>
        <dbReference type="PROSITE" id="PS50109"/>
    </source>
</evidence>
<dbReference type="PROSITE" id="PS50109">
    <property type="entry name" value="HIS_KIN"/>
    <property type="match status" value="1"/>
</dbReference>
<dbReference type="GO" id="GO:0004673">
    <property type="term" value="F:protein histidine kinase activity"/>
    <property type="evidence" value="ECO:0007669"/>
    <property type="project" value="UniProtKB-EC"/>
</dbReference>
<accession>G9YHJ2</accession>
<dbReference type="EC" id="2.7.13.3" evidence="2"/>
<evidence type="ECO:0000256" key="1">
    <source>
        <dbReference type="ARBA" id="ARBA00000085"/>
    </source>
</evidence>
<dbReference type="InterPro" id="IPR005467">
    <property type="entry name" value="His_kinase_dom"/>
</dbReference>
<dbReference type="EMBL" id="AGCJ01000042">
    <property type="protein sequence ID" value="EHM40782.1"/>
    <property type="molecule type" value="Genomic_DNA"/>
</dbReference>
<keyword evidence="6 10" id="KW-0418">Kinase</keyword>
<dbReference type="Pfam" id="PF12282">
    <property type="entry name" value="GAF_PdtaS"/>
    <property type="match status" value="1"/>
</dbReference>
<dbReference type="InterPro" id="IPR038424">
    <property type="entry name" value="H_kinase_PdtaS_GAF_sf"/>
</dbReference>
<evidence type="ECO:0000256" key="8">
    <source>
        <dbReference type="ARBA" id="ARBA00023012"/>
    </source>
</evidence>
<dbReference type="Gene3D" id="3.30.565.10">
    <property type="entry name" value="Histidine kinase-like ATPase, C-terminal domain"/>
    <property type="match status" value="1"/>
</dbReference>
<evidence type="ECO:0000313" key="10">
    <source>
        <dbReference type="EMBL" id="EHM40782.1"/>
    </source>
</evidence>
<feature type="domain" description="Histidine kinase" evidence="9">
    <location>
        <begin position="276"/>
        <end position="472"/>
    </location>
</feature>
<evidence type="ECO:0000256" key="7">
    <source>
        <dbReference type="ARBA" id="ARBA00022840"/>
    </source>
</evidence>
<evidence type="ECO:0000256" key="3">
    <source>
        <dbReference type="ARBA" id="ARBA00022553"/>
    </source>
</evidence>
<evidence type="ECO:0000256" key="6">
    <source>
        <dbReference type="ARBA" id="ARBA00022777"/>
    </source>
</evidence>
<evidence type="ECO:0000256" key="2">
    <source>
        <dbReference type="ARBA" id="ARBA00012438"/>
    </source>
</evidence>